<organism evidence="1 2">
    <name type="scientific">Anopheles atroparvus</name>
    <name type="common">European mosquito</name>
    <dbReference type="NCBI Taxonomy" id="41427"/>
    <lineage>
        <taxon>Eukaryota</taxon>
        <taxon>Metazoa</taxon>
        <taxon>Ecdysozoa</taxon>
        <taxon>Arthropoda</taxon>
        <taxon>Hexapoda</taxon>
        <taxon>Insecta</taxon>
        <taxon>Pterygota</taxon>
        <taxon>Neoptera</taxon>
        <taxon>Endopterygota</taxon>
        <taxon>Diptera</taxon>
        <taxon>Nematocera</taxon>
        <taxon>Culicoidea</taxon>
        <taxon>Culicidae</taxon>
        <taxon>Anophelinae</taxon>
        <taxon>Anopheles</taxon>
    </lineage>
</organism>
<dbReference type="EnsemblMetazoa" id="ENSAATROPT002183">
    <property type="protein sequence ID" value="ENSAATROPP002095"/>
    <property type="gene ID" value="ENSAATROPG001714"/>
</dbReference>
<evidence type="ECO:0000313" key="1">
    <source>
        <dbReference type="EnsemblMetazoa" id="ENSAATROPP002095"/>
    </source>
</evidence>
<evidence type="ECO:0000313" key="2">
    <source>
        <dbReference type="Proteomes" id="UP000075880"/>
    </source>
</evidence>
<sequence>MCSIELDDAPAIGTAASRSASERECELSPWKDSSRGRLFSICSALLLLLVSLRSPMASPCVESFIVATHLLMKLQFRHTYTVGTHGRQRLIGEDFSSND</sequence>
<accession>A0AAG5CTF5</accession>
<dbReference type="AlphaFoldDB" id="A0AAG5CTF5"/>
<dbReference type="Proteomes" id="UP000075880">
    <property type="component" value="Unassembled WGS sequence"/>
</dbReference>
<proteinExistence type="predicted"/>
<name>A0AAG5CTF5_ANOAO</name>
<keyword evidence="2" id="KW-1185">Reference proteome</keyword>
<protein>
    <submittedName>
        <fullName evidence="1">Uncharacterized protein</fullName>
    </submittedName>
</protein>
<reference evidence="1" key="1">
    <citation type="submission" date="2024-04" db="UniProtKB">
        <authorList>
            <consortium name="EnsemblMetazoa"/>
        </authorList>
    </citation>
    <scope>IDENTIFICATION</scope>
    <source>
        <strain evidence="1">EBRO</strain>
    </source>
</reference>